<keyword evidence="3" id="KW-1185">Reference proteome</keyword>
<dbReference type="InterPro" id="IPR003245">
    <property type="entry name" value="Phytocyanin_dom"/>
</dbReference>
<evidence type="ECO:0000313" key="2">
    <source>
        <dbReference type="EMBL" id="EXC17380.1"/>
    </source>
</evidence>
<dbReference type="STRING" id="981085.W9S6D2"/>
<proteinExistence type="predicted"/>
<accession>W9S6D2</accession>
<dbReference type="Pfam" id="PF02298">
    <property type="entry name" value="Cu_bind_like"/>
    <property type="match status" value="1"/>
</dbReference>
<dbReference type="eggNOG" id="ENOG502S16H">
    <property type="taxonomic scope" value="Eukaryota"/>
</dbReference>
<sequence>MLVSVVAMRIEAPLKLCEPDVMIASIARSCLANRDWRFGFNYTDWRLKHRGWWYRHHHPNKTQEALPNKIVVGGSENWRFNFSYTDWAFKHGPFYLNDTLVFKYNLPVDSNSHPHNIYLLPDFKSFVNCNFSNAKQIANGVQGTGEGFEFVLDKWQPYYFACGAGNGFHCSVGRMKFSVLPMLRAWRT</sequence>
<reference evidence="3" key="1">
    <citation type="submission" date="2013-01" db="EMBL/GenBank/DDBJ databases">
        <title>Draft Genome Sequence of a Mulberry Tree, Morus notabilis C.K. Schneid.</title>
        <authorList>
            <person name="He N."/>
            <person name="Zhao S."/>
        </authorList>
    </citation>
    <scope>NUCLEOTIDE SEQUENCE</scope>
</reference>
<feature type="domain" description="Phytocyanin" evidence="1">
    <location>
        <begin position="68"/>
        <end position="183"/>
    </location>
</feature>
<dbReference type="Gene3D" id="2.60.40.420">
    <property type="entry name" value="Cupredoxins - blue copper proteins"/>
    <property type="match status" value="1"/>
</dbReference>
<protein>
    <recommendedName>
        <fullName evidence="1">Phytocyanin domain-containing protein</fullName>
    </recommendedName>
</protein>
<evidence type="ECO:0000259" key="1">
    <source>
        <dbReference type="PROSITE" id="PS51485"/>
    </source>
</evidence>
<dbReference type="Proteomes" id="UP000030645">
    <property type="component" value="Unassembled WGS sequence"/>
</dbReference>
<dbReference type="AlphaFoldDB" id="W9S6D2"/>
<dbReference type="GO" id="GO:0009055">
    <property type="term" value="F:electron transfer activity"/>
    <property type="evidence" value="ECO:0007669"/>
    <property type="project" value="InterPro"/>
</dbReference>
<dbReference type="PROSITE" id="PS51485">
    <property type="entry name" value="PHYTOCYANIN"/>
    <property type="match status" value="1"/>
</dbReference>
<dbReference type="PANTHER" id="PTHR34052">
    <property type="entry name" value="GLYCINE-RICH PROTEIN-LIKE"/>
    <property type="match status" value="1"/>
</dbReference>
<dbReference type="PANTHER" id="PTHR34052:SF1">
    <property type="entry name" value="OS06G0216700 PROTEIN"/>
    <property type="match status" value="1"/>
</dbReference>
<dbReference type="EMBL" id="KE345811">
    <property type="protein sequence ID" value="EXC17380.1"/>
    <property type="molecule type" value="Genomic_DNA"/>
</dbReference>
<dbReference type="SUPFAM" id="SSF49503">
    <property type="entry name" value="Cupredoxins"/>
    <property type="match status" value="1"/>
</dbReference>
<evidence type="ECO:0000313" key="3">
    <source>
        <dbReference type="Proteomes" id="UP000030645"/>
    </source>
</evidence>
<organism evidence="2 3">
    <name type="scientific">Morus notabilis</name>
    <dbReference type="NCBI Taxonomy" id="981085"/>
    <lineage>
        <taxon>Eukaryota</taxon>
        <taxon>Viridiplantae</taxon>
        <taxon>Streptophyta</taxon>
        <taxon>Embryophyta</taxon>
        <taxon>Tracheophyta</taxon>
        <taxon>Spermatophyta</taxon>
        <taxon>Magnoliopsida</taxon>
        <taxon>eudicotyledons</taxon>
        <taxon>Gunneridae</taxon>
        <taxon>Pentapetalae</taxon>
        <taxon>rosids</taxon>
        <taxon>fabids</taxon>
        <taxon>Rosales</taxon>
        <taxon>Moraceae</taxon>
        <taxon>Moreae</taxon>
        <taxon>Morus</taxon>
    </lineage>
</organism>
<gene>
    <name evidence="2" type="ORF">L484_027572</name>
</gene>
<name>W9S6D2_9ROSA</name>
<dbReference type="InterPro" id="IPR008972">
    <property type="entry name" value="Cupredoxin"/>
</dbReference>